<dbReference type="InterPro" id="IPR014782">
    <property type="entry name" value="Peptidase_M1_dom"/>
</dbReference>
<dbReference type="GO" id="GO:0008270">
    <property type="term" value="F:zinc ion binding"/>
    <property type="evidence" value="ECO:0007669"/>
    <property type="project" value="InterPro"/>
</dbReference>
<accession>A0A8J2HAU5</accession>
<evidence type="ECO:0000259" key="1">
    <source>
        <dbReference type="Pfam" id="PF01433"/>
    </source>
</evidence>
<keyword evidence="3" id="KW-1185">Reference proteome</keyword>
<organism evidence="2 3">
    <name type="scientific">Cotesia congregata</name>
    <name type="common">Parasitoid wasp</name>
    <name type="synonym">Apanteles congregatus</name>
    <dbReference type="NCBI Taxonomy" id="51543"/>
    <lineage>
        <taxon>Eukaryota</taxon>
        <taxon>Metazoa</taxon>
        <taxon>Ecdysozoa</taxon>
        <taxon>Arthropoda</taxon>
        <taxon>Hexapoda</taxon>
        <taxon>Insecta</taxon>
        <taxon>Pterygota</taxon>
        <taxon>Neoptera</taxon>
        <taxon>Endopterygota</taxon>
        <taxon>Hymenoptera</taxon>
        <taxon>Apocrita</taxon>
        <taxon>Ichneumonoidea</taxon>
        <taxon>Braconidae</taxon>
        <taxon>Microgastrinae</taxon>
        <taxon>Cotesia</taxon>
    </lineage>
</organism>
<reference evidence="2" key="1">
    <citation type="submission" date="2021-04" db="EMBL/GenBank/DDBJ databases">
        <authorList>
            <person name="Chebbi M.A.C M."/>
        </authorList>
    </citation>
    <scope>NUCLEOTIDE SEQUENCE</scope>
</reference>
<dbReference type="Gene3D" id="1.10.390.10">
    <property type="entry name" value="Neutral Protease Domain 2"/>
    <property type="match status" value="1"/>
</dbReference>
<sequence>MEFRRKFNCVVKYAGNINRESDGIDKILTYFEVSPRLSPHSIEIVSEKINFPEPKSELALYQYKKTEAIILAEALSLQWFGNLVTQIWWDDLWLLAYGISNFLAAEIIDQIFENETIKKPKIGYLLTHTNHIPRFNKTAVHQSALPVQEKLKNN</sequence>
<dbReference type="OrthoDB" id="10031169at2759"/>
<protein>
    <recommendedName>
        <fullName evidence="1">Peptidase M1 membrane alanine aminopeptidase domain-containing protein</fullName>
    </recommendedName>
</protein>
<evidence type="ECO:0000313" key="2">
    <source>
        <dbReference type="EMBL" id="CAG5085395.1"/>
    </source>
</evidence>
<feature type="domain" description="Peptidase M1 membrane alanine aminopeptidase" evidence="1">
    <location>
        <begin position="62"/>
        <end position="119"/>
    </location>
</feature>
<dbReference type="SUPFAM" id="SSF55486">
    <property type="entry name" value="Metalloproteases ('zincins'), catalytic domain"/>
    <property type="match status" value="1"/>
</dbReference>
<proteinExistence type="predicted"/>
<dbReference type="InterPro" id="IPR027268">
    <property type="entry name" value="Peptidase_M4/M1_CTD_sf"/>
</dbReference>
<dbReference type="GO" id="GO:0008237">
    <property type="term" value="F:metallopeptidase activity"/>
    <property type="evidence" value="ECO:0007669"/>
    <property type="project" value="InterPro"/>
</dbReference>
<dbReference type="Proteomes" id="UP000786811">
    <property type="component" value="Unassembled WGS sequence"/>
</dbReference>
<gene>
    <name evidence="2" type="ORF">HICCMSTLAB_LOCUS4363</name>
</gene>
<evidence type="ECO:0000313" key="3">
    <source>
        <dbReference type="Proteomes" id="UP000786811"/>
    </source>
</evidence>
<dbReference type="AlphaFoldDB" id="A0A8J2HAU5"/>
<dbReference type="EMBL" id="CAJNRD030001118">
    <property type="protein sequence ID" value="CAG5085395.1"/>
    <property type="molecule type" value="Genomic_DNA"/>
</dbReference>
<name>A0A8J2HAU5_COTCN</name>
<dbReference type="Pfam" id="PF01433">
    <property type="entry name" value="Peptidase_M1"/>
    <property type="match status" value="1"/>
</dbReference>
<comment type="caution">
    <text evidence="2">The sequence shown here is derived from an EMBL/GenBank/DDBJ whole genome shotgun (WGS) entry which is preliminary data.</text>
</comment>